<proteinExistence type="predicted"/>
<keyword evidence="1" id="KW-0472">Membrane</keyword>
<feature type="transmembrane region" description="Helical" evidence="1">
    <location>
        <begin position="164"/>
        <end position="182"/>
    </location>
</feature>
<keyword evidence="1" id="KW-0812">Transmembrane</keyword>
<dbReference type="Proteomes" id="UP001055286">
    <property type="component" value="Unassembled WGS sequence"/>
</dbReference>
<evidence type="ECO:0000313" key="3">
    <source>
        <dbReference type="Proteomes" id="UP001055286"/>
    </source>
</evidence>
<accession>A0AA37HIX3</accession>
<sequence length="269" mass="27812">MFVEIRSPKGTAVVLPGELAFLLGQGVDLSLIRDAALLAGQSGTEPAAALLRAGLMSEADYYAALARALGRPFRGAGLVLHPEARFPDDIRLGAAVGLGGEIYLAPPPGAVGVLLSAGAPPGAVLTTPAALAAAVLATAGPRAAARAAEALEVRAPDWAYRPGLHPAQILVLLLGVAAALLLVDAAPWLHLAALALINFTVLSVIVFRLAAPLLRPDPLPDPAPVPDTELPVYTVLVALYRETKVVPRLVSALARLDYPVLCSKLTEKR</sequence>
<reference evidence="2" key="1">
    <citation type="journal article" date="2016" name="Front. Microbiol.">
        <title>Genome Sequence of the Piezophilic, Mesophilic Sulfate-Reducing Bacterium Desulfovibrio indicus J2T.</title>
        <authorList>
            <person name="Cao J."/>
            <person name="Maignien L."/>
            <person name="Shao Z."/>
            <person name="Alain K."/>
            <person name="Jebbar M."/>
        </authorList>
    </citation>
    <scope>NUCLEOTIDE SEQUENCE</scope>
    <source>
        <strain evidence="2">JCM 32048</strain>
    </source>
</reference>
<reference evidence="2" key="2">
    <citation type="submission" date="2021-08" db="EMBL/GenBank/DDBJ databases">
        <authorList>
            <person name="Tani A."/>
            <person name="Ola A."/>
            <person name="Ogura Y."/>
            <person name="Katsura K."/>
            <person name="Hayashi T."/>
        </authorList>
    </citation>
    <scope>NUCLEOTIDE SEQUENCE</scope>
    <source>
        <strain evidence="2">JCM 32048</strain>
    </source>
</reference>
<dbReference type="RefSeq" id="WP_099906632.1">
    <property type="nucleotide sequence ID" value="NZ_BPQJ01000096.1"/>
</dbReference>
<keyword evidence="3" id="KW-1185">Reference proteome</keyword>
<comment type="caution">
    <text evidence="2">The sequence shown here is derived from an EMBL/GenBank/DDBJ whole genome shotgun (WGS) entry which is preliminary data.</text>
</comment>
<name>A0AA37HIX3_9HYPH</name>
<protein>
    <recommendedName>
        <fullName evidence="4">Glycosyl transferase</fullName>
    </recommendedName>
</protein>
<dbReference type="AlphaFoldDB" id="A0AA37HIX3"/>
<evidence type="ECO:0000313" key="2">
    <source>
        <dbReference type="EMBL" id="GJD66957.1"/>
    </source>
</evidence>
<feature type="transmembrane region" description="Helical" evidence="1">
    <location>
        <begin position="188"/>
        <end position="210"/>
    </location>
</feature>
<evidence type="ECO:0000256" key="1">
    <source>
        <dbReference type="SAM" id="Phobius"/>
    </source>
</evidence>
<organism evidence="2 3">
    <name type="scientific">Methylobacterium frigidaeris</name>
    <dbReference type="NCBI Taxonomy" id="2038277"/>
    <lineage>
        <taxon>Bacteria</taxon>
        <taxon>Pseudomonadati</taxon>
        <taxon>Pseudomonadota</taxon>
        <taxon>Alphaproteobacteria</taxon>
        <taxon>Hyphomicrobiales</taxon>
        <taxon>Methylobacteriaceae</taxon>
        <taxon>Methylobacterium</taxon>
    </lineage>
</organism>
<dbReference type="EMBL" id="BPQJ01000096">
    <property type="protein sequence ID" value="GJD66957.1"/>
    <property type="molecule type" value="Genomic_DNA"/>
</dbReference>
<gene>
    <name evidence="2" type="ORF">MPEAHAMD_7156</name>
</gene>
<keyword evidence="1" id="KW-1133">Transmembrane helix</keyword>
<evidence type="ECO:0008006" key="4">
    <source>
        <dbReference type="Google" id="ProtNLM"/>
    </source>
</evidence>